<dbReference type="PANTHER" id="PTHR42961:SF2">
    <property type="entry name" value="IRON-SULFUR PROTEIN NUBPL"/>
    <property type="match status" value="1"/>
</dbReference>
<accession>A0A2B4RDF0</accession>
<organism evidence="15 16">
    <name type="scientific">Stylophora pistillata</name>
    <name type="common">Smooth cauliflower coral</name>
    <dbReference type="NCBI Taxonomy" id="50429"/>
    <lineage>
        <taxon>Eukaryota</taxon>
        <taxon>Metazoa</taxon>
        <taxon>Cnidaria</taxon>
        <taxon>Anthozoa</taxon>
        <taxon>Hexacorallia</taxon>
        <taxon>Scleractinia</taxon>
        <taxon>Astrocoeniina</taxon>
        <taxon>Pocilloporidae</taxon>
        <taxon>Stylophora</taxon>
    </lineage>
</organism>
<evidence type="ECO:0000256" key="12">
    <source>
        <dbReference type="ARBA" id="ARBA00056637"/>
    </source>
</evidence>
<keyword evidence="8" id="KW-0408">Iron</keyword>
<evidence type="ECO:0000256" key="6">
    <source>
        <dbReference type="ARBA" id="ARBA00022840"/>
    </source>
</evidence>
<dbReference type="InterPro" id="IPR033756">
    <property type="entry name" value="YlxH/NBP35"/>
</dbReference>
<evidence type="ECO:0000256" key="2">
    <source>
        <dbReference type="ARBA" id="ARBA00004173"/>
    </source>
</evidence>
<dbReference type="HAMAP" id="MF_02040">
    <property type="entry name" value="Mrp_NBP35"/>
    <property type="match status" value="1"/>
</dbReference>
<gene>
    <name evidence="15" type="primary">Nubpl</name>
    <name evidence="15" type="ORF">AWC38_SpisGene20610</name>
</gene>
<dbReference type="InterPro" id="IPR019591">
    <property type="entry name" value="Mrp/NBP35_ATP-bd"/>
</dbReference>
<evidence type="ECO:0000256" key="11">
    <source>
        <dbReference type="ARBA" id="ARBA00024036"/>
    </source>
</evidence>
<dbReference type="GO" id="GO:0046872">
    <property type="term" value="F:metal ion binding"/>
    <property type="evidence" value="ECO:0007669"/>
    <property type="project" value="UniProtKB-KW"/>
</dbReference>
<evidence type="ECO:0000256" key="7">
    <source>
        <dbReference type="ARBA" id="ARBA00022946"/>
    </source>
</evidence>
<evidence type="ECO:0000256" key="1">
    <source>
        <dbReference type="ARBA" id="ARBA00001966"/>
    </source>
</evidence>
<keyword evidence="6" id="KW-0067">ATP-binding</keyword>
<keyword evidence="16" id="KW-1185">Reference proteome</keyword>
<dbReference type="GO" id="GO:0051539">
    <property type="term" value="F:4 iron, 4 sulfur cluster binding"/>
    <property type="evidence" value="ECO:0007669"/>
    <property type="project" value="UniProtKB-KW"/>
</dbReference>
<dbReference type="GO" id="GO:0005759">
    <property type="term" value="C:mitochondrial matrix"/>
    <property type="evidence" value="ECO:0007669"/>
    <property type="project" value="UniProtKB-ARBA"/>
</dbReference>
<comment type="cofactor">
    <cofactor evidence="1">
        <name>[4Fe-4S] cluster</name>
        <dbReference type="ChEBI" id="CHEBI:49883"/>
    </cofactor>
</comment>
<protein>
    <recommendedName>
        <fullName evidence="13">Iron-sulfur cluster transfer protein NUBPL</fullName>
    </recommendedName>
    <alternativeName>
        <fullName evidence="14">Nucleotide-binding protein-like</fullName>
    </alternativeName>
</protein>
<comment type="similarity">
    <text evidence="11">Belongs to the Mrp/NBP35 ATP-binding proteins family.</text>
</comment>
<dbReference type="GO" id="GO:0005524">
    <property type="term" value="F:ATP binding"/>
    <property type="evidence" value="ECO:0007669"/>
    <property type="project" value="UniProtKB-KW"/>
</dbReference>
<keyword evidence="3" id="KW-0004">4Fe-4S</keyword>
<evidence type="ECO:0000313" key="16">
    <source>
        <dbReference type="Proteomes" id="UP000225706"/>
    </source>
</evidence>
<evidence type="ECO:0000256" key="8">
    <source>
        <dbReference type="ARBA" id="ARBA00023004"/>
    </source>
</evidence>
<keyword evidence="7" id="KW-0809">Transit peptide</keyword>
<dbReference type="InterPro" id="IPR027417">
    <property type="entry name" value="P-loop_NTPase"/>
</dbReference>
<dbReference type="InterPro" id="IPR044304">
    <property type="entry name" value="NUBPL-like"/>
</dbReference>
<evidence type="ECO:0000256" key="5">
    <source>
        <dbReference type="ARBA" id="ARBA00022741"/>
    </source>
</evidence>
<evidence type="ECO:0000256" key="14">
    <source>
        <dbReference type="ARBA" id="ARBA00081370"/>
    </source>
</evidence>
<keyword evidence="9" id="KW-0411">Iron-sulfur</keyword>
<evidence type="ECO:0000256" key="3">
    <source>
        <dbReference type="ARBA" id="ARBA00022485"/>
    </source>
</evidence>
<evidence type="ECO:0000256" key="9">
    <source>
        <dbReference type="ARBA" id="ARBA00023014"/>
    </source>
</evidence>
<name>A0A2B4RDF0_STYPI</name>
<dbReference type="AlphaFoldDB" id="A0A2B4RDF0"/>
<dbReference type="OrthoDB" id="1741334at2759"/>
<comment type="function">
    <text evidence="12">Iron-sulfur cluster transfer protein involved in the assembly of the mitochondrial membrane respiratory chain NADH dehydrogenase (Complex I). May deliver one or more Fe-S clusters to complex I subunits.</text>
</comment>
<dbReference type="InterPro" id="IPR000808">
    <property type="entry name" value="Mrp-like_CS"/>
</dbReference>
<sequence length="348" mass="37931">MLHMEGQFEFTYMTYFSITKMASVVHRILSRTIPSFSSIPASHLKAKKHICAALSSSHDDPLGIKNRSNSLAEHQKQQMARGLPKKRPVDGVKHVVVVASGKGGVGKSTTSVNLALGMLASKQSLHVGLLDADIYGPSIPKMMNLRGQPELTKESKMKPLVNFGVPCMSMGFLVEEGAPIVWRGLMVMSAVEKLLRQVAWGELDVLVIDMPPGTGDTQLSISQLIPISGAVIVTTPQDIALLDARRGTEMFRKVDVPVIGLIQNMSHYVCPKCDHKAYIFGHDGARDVAKEMDLELLGDVPLHIDMRETSDSGKPIVVSQPDNPQTIAYKTIAGRILDKLSLTKETTS</sequence>
<dbReference type="STRING" id="50429.A0A2B4RDF0"/>
<dbReference type="GO" id="GO:0140663">
    <property type="term" value="F:ATP-dependent FeS chaperone activity"/>
    <property type="evidence" value="ECO:0007669"/>
    <property type="project" value="InterPro"/>
</dbReference>
<dbReference type="EMBL" id="LSMT01000676">
    <property type="protein sequence ID" value="PFX15186.1"/>
    <property type="molecule type" value="Genomic_DNA"/>
</dbReference>
<evidence type="ECO:0000313" key="15">
    <source>
        <dbReference type="EMBL" id="PFX15186.1"/>
    </source>
</evidence>
<keyword evidence="5" id="KW-0547">Nucleotide-binding</keyword>
<dbReference type="SUPFAM" id="SSF52540">
    <property type="entry name" value="P-loop containing nucleoside triphosphate hydrolases"/>
    <property type="match status" value="1"/>
</dbReference>
<dbReference type="GO" id="GO:0016226">
    <property type="term" value="P:iron-sulfur cluster assembly"/>
    <property type="evidence" value="ECO:0007669"/>
    <property type="project" value="InterPro"/>
</dbReference>
<dbReference type="Pfam" id="PF10609">
    <property type="entry name" value="ParA"/>
    <property type="match status" value="1"/>
</dbReference>
<dbReference type="GO" id="GO:0032981">
    <property type="term" value="P:mitochondrial respiratory chain complex I assembly"/>
    <property type="evidence" value="ECO:0007669"/>
    <property type="project" value="TreeGrafter"/>
</dbReference>
<dbReference type="CDD" id="cd02037">
    <property type="entry name" value="Mrp_NBP35"/>
    <property type="match status" value="1"/>
</dbReference>
<comment type="subcellular location">
    <subcellularLocation>
        <location evidence="2">Mitochondrion</location>
    </subcellularLocation>
</comment>
<dbReference type="Proteomes" id="UP000225706">
    <property type="component" value="Unassembled WGS sequence"/>
</dbReference>
<keyword evidence="10" id="KW-0496">Mitochondrion</keyword>
<dbReference type="Gene3D" id="3.40.50.300">
    <property type="entry name" value="P-loop containing nucleotide triphosphate hydrolases"/>
    <property type="match status" value="1"/>
</dbReference>
<comment type="caution">
    <text evidence="15">The sequence shown here is derived from an EMBL/GenBank/DDBJ whole genome shotgun (WGS) entry which is preliminary data.</text>
</comment>
<evidence type="ECO:0000256" key="4">
    <source>
        <dbReference type="ARBA" id="ARBA00022723"/>
    </source>
</evidence>
<evidence type="ECO:0000256" key="13">
    <source>
        <dbReference type="ARBA" id="ARBA00069083"/>
    </source>
</evidence>
<proteinExistence type="inferred from homology"/>
<keyword evidence="4" id="KW-0479">Metal-binding</keyword>
<dbReference type="FunFam" id="3.40.50.300:FF:000709">
    <property type="entry name" value="Iron-sulfur protein NUBPL isoform X1"/>
    <property type="match status" value="1"/>
</dbReference>
<dbReference type="PANTHER" id="PTHR42961">
    <property type="entry name" value="IRON-SULFUR PROTEIN NUBPL"/>
    <property type="match status" value="1"/>
</dbReference>
<evidence type="ECO:0000256" key="10">
    <source>
        <dbReference type="ARBA" id="ARBA00023128"/>
    </source>
</evidence>
<dbReference type="PROSITE" id="PS01215">
    <property type="entry name" value="MRP"/>
    <property type="match status" value="1"/>
</dbReference>
<reference evidence="16" key="1">
    <citation type="journal article" date="2017" name="bioRxiv">
        <title>Comparative analysis of the genomes of Stylophora pistillata and Acropora digitifera provides evidence for extensive differences between species of corals.</title>
        <authorList>
            <person name="Voolstra C.R."/>
            <person name="Li Y."/>
            <person name="Liew Y.J."/>
            <person name="Baumgarten S."/>
            <person name="Zoccola D."/>
            <person name="Flot J.-F."/>
            <person name="Tambutte S."/>
            <person name="Allemand D."/>
            <person name="Aranda M."/>
        </authorList>
    </citation>
    <scope>NUCLEOTIDE SEQUENCE [LARGE SCALE GENOMIC DNA]</scope>
</reference>